<comment type="subcellular location">
    <subcellularLocation>
        <location evidence="1">Cell membrane</location>
        <topology evidence="1">Multi-pass membrane protein</topology>
    </subcellularLocation>
</comment>
<name>A0A3B0XTC7_9ZZZZ</name>
<dbReference type="Pfam" id="PF07681">
    <property type="entry name" value="DoxX"/>
    <property type="match status" value="1"/>
</dbReference>
<evidence type="ECO:0000256" key="2">
    <source>
        <dbReference type="ARBA" id="ARBA00022475"/>
    </source>
</evidence>
<dbReference type="PANTHER" id="PTHR33452">
    <property type="entry name" value="OXIDOREDUCTASE CATD-RELATED"/>
    <property type="match status" value="1"/>
</dbReference>
<feature type="transmembrane region" description="Helical" evidence="6">
    <location>
        <begin position="68"/>
        <end position="89"/>
    </location>
</feature>
<dbReference type="InterPro" id="IPR051907">
    <property type="entry name" value="DoxX-like_oxidoreductase"/>
</dbReference>
<proteinExistence type="predicted"/>
<feature type="transmembrane region" description="Helical" evidence="6">
    <location>
        <begin position="39"/>
        <end position="61"/>
    </location>
</feature>
<dbReference type="PANTHER" id="PTHR33452:SF1">
    <property type="entry name" value="INNER MEMBRANE PROTEIN YPHA-RELATED"/>
    <property type="match status" value="1"/>
</dbReference>
<sequence>MNNIIELVGRIFLGHIFLMAGLSKLGAGYAGTAGYMESVGLSGSLLPAVIALEILGGLMVIIGFKAKWAAYALAGFSIIAGAIFHSNFADQMQMILFMKNVSIAGGLLLLTVHGAGLLSVDSKLSK</sequence>
<evidence type="ECO:0008006" key="8">
    <source>
        <dbReference type="Google" id="ProtNLM"/>
    </source>
</evidence>
<evidence type="ECO:0000256" key="5">
    <source>
        <dbReference type="ARBA" id="ARBA00023136"/>
    </source>
</evidence>
<reference evidence="7" key="1">
    <citation type="submission" date="2018-06" db="EMBL/GenBank/DDBJ databases">
        <authorList>
            <person name="Zhirakovskaya E."/>
        </authorList>
    </citation>
    <scope>NUCLEOTIDE SEQUENCE</scope>
</reference>
<dbReference type="InterPro" id="IPR032808">
    <property type="entry name" value="DoxX"/>
</dbReference>
<gene>
    <name evidence="7" type="ORF">MNBD_GAMMA08-1274</name>
</gene>
<evidence type="ECO:0000256" key="6">
    <source>
        <dbReference type="SAM" id="Phobius"/>
    </source>
</evidence>
<keyword evidence="4 6" id="KW-1133">Transmembrane helix</keyword>
<keyword evidence="2" id="KW-1003">Cell membrane</keyword>
<evidence type="ECO:0000256" key="4">
    <source>
        <dbReference type="ARBA" id="ARBA00022989"/>
    </source>
</evidence>
<evidence type="ECO:0000256" key="3">
    <source>
        <dbReference type="ARBA" id="ARBA00022692"/>
    </source>
</evidence>
<evidence type="ECO:0000313" key="7">
    <source>
        <dbReference type="EMBL" id="VAW67383.1"/>
    </source>
</evidence>
<keyword evidence="5 6" id="KW-0472">Membrane</keyword>
<feature type="transmembrane region" description="Helical" evidence="6">
    <location>
        <begin position="7"/>
        <end position="27"/>
    </location>
</feature>
<evidence type="ECO:0000256" key="1">
    <source>
        <dbReference type="ARBA" id="ARBA00004651"/>
    </source>
</evidence>
<dbReference type="EMBL" id="UOFH01000385">
    <property type="protein sequence ID" value="VAW67383.1"/>
    <property type="molecule type" value="Genomic_DNA"/>
</dbReference>
<feature type="transmembrane region" description="Helical" evidence="6">
    <location>
        <begin position="101"/>
        <end position="120"/>
    </location>
</feature>
<organism evidence="7">
    <name type="scientific">hydrothermal vent metagenome</name>
    <dbReference type="NCBI Taxonomy" id="652676"/>
    <lineage>
        <taxon>unclassified sequences</taxon>
        <taxon>metagenomes</taxon>
        <taxon>ecological metagenomes</taxon>
    </lineage>
</organism>
<keyword evidence="3 6" id="KW-0812">Transmembrane</keyword>
<protein>
    <recommendedName>
        <fullName evidence="8">Inner membrane protein YqjF</fullName>
    </recommendedName>
</protein>
<dbReference type="AlphaFoldDB" id="A0A3B0XTC7"/>
<dbReference type="GO" id="GO:0005886">
    <property type="term" value="C:plasma membrane"/>
    <property type="evidence" value="ECO:0007669"/>
    <property type="project" value="UniProtKB-SubCell"/>
</dbReference>
<accession>A0A3B0XTC7</accession>